<sequence length="59" mass="6668">MPYWDELIRKLGFLGGFDVEWFSQVSQPPFAINRYVAFQRPNGKSRPAQVAPDGIVGRG</sequence>
<comment type="caution">
    <text evidence="1">The sequence shown here is derived from an EMBL/GenBank/DDBJ whole genome shotgun (WGS) entry which is preliminary data.</text>
</comment>
<dbReference type="RefSeq" id="WP_160756725.1">
    <property type="nucleotide sequence ID" value="NZ_WTYL01000003.1"/>
</dbReference>
<proteinExistence type="predicted"/>
<dbReference type="OrthoDB" id="7508649at2"/>
<dbReference type="AlphaFoldDB" id="A0A845B6P0"/>
<gene>
    <name evidence="1" type="ORF">GRI65_11580</name>
</gene>
<dbReference type="EMBL" id="WTYL01000003">
    <property type="protein sequence ID" value="MXP45087.1"/>
    <property type="molecule type" value="Genomic_DNA"/>
</dbReference>
<keyword evidence="2" id="KW-1185">Reference proteome</keyword>
<evidence type="ECO:0000313" key="1">
    <source>
        <dbReference type="EMBL" id="MXP45087.1"/>
    </source>
</evidence>
<protein>
    <submittedName>
        <fullName evidence="1">Uncharacterized protein</fullName>
    </submittedName>
</protein>
<accession>A0A845B6P0</accession>
<reference evidence="1 2" key="1">
    <citation type="submission" date="2019-12" db="EMBL/GenBank/DDBJ databases">
        <title>Genomic-based taxomic classification of the family Erythrobacteraceae.</title>
        <authorList>
            <person name="Xu L."/>
        </authorList>
    </citation>
    <scope>NUCLEOTIDE SEQUENCE [LARGE SCALE GENOMIC DNA]</scope>
    <source>
        <strain evidence="1 2">KCTC 42453</strain>
    </source>
</reference>
<organism evidence="1 2">
    <name type="scientific">Allopontixanthobacter sediminis</name>
    <dbReference type="NCBI Taxonomy" id="1689985"/>
    <lineage>
        <taxon>Bacteria</taxon>
        <taxon>Pseudomonadati</taxon>
        <taxon>Pseudomonadota</taxon>
        <taxon>Alphaproteobacteria</taxon>
        <taxon>Sphingomonadales</taxon>
        <taxon>Erythrobacteraceae</taxon>
        <taxon>Allopontixanthobacter</taxon>
    </lineage>
</organism>
<dbReference type="Proteomes" id="UP000431922">
    <property type="component" value="Unassembled WGS sequence"/>
</dbReference>
<evidence type="ECO:0000313" key="2">
    <source>
        <dbReference type="Proteomes" id="UP000431922"/>
    </source>
</evidence>
<name>A0A845B6P0_9SPHN</name>